<protein>
    <submittedName>
        <fullName evidence="2">Uncharacterized protein</fullName>
    </submittedName>
</protein>
<dbReference type="Proteomes" id="UP000092154">
    <property type="component" value="Unassembled WGS sequence"/>
</dbReference>
<evidence type="ECO:0000313" key="2">
    <source>
        <dbReference type="EMBL" id="OAX30597.1"/>
    </source>
</evidence>
<feature type="region of interest" description="Disordered" evidence="1">
    <location>
        <begin position="40"/>
        <end position="60"/>
    </location>
</feature>
<organism evidence="2 3">
    <name type="scientific">Rhizopogon vinicolor AM-OR11-026</name>
    <dbReference type="NCBI Taxonomy" id="1314800"/>
    <lineage>
        <taxon>Eukaryota</taxon>
        <taxon>Fungi</taxon>
        <taxon>Dikarya</taxon>
        <taxon>Basidiomycota</taxon>
        <taxon>Agaricomycotina</taxon>
        <taxon>Agaricomycetes</taxon>
        <taxon>Agaricomycetidae</taxon>
        <taxon>Boletales</taxon>
        <taxon>Suillineae</taxon>
        <taxon>Rhizopogonaceae</taxon>
        <taxon>Rhizopogon</taxon>
    </lineage>
</organism>
<dbReference type="InParanoid" id="A0A1B7MDC0"/>
<sequence length="93" mass="10180">MRDTKEDRGSLLQVPVHTIFAVHELNEISSLDLEDTLLNGQEGDIEGSSTKIENEDMSDGRRVVEEGWAVGGPLTEGWRATSSIKHSASENVT</sequence>
<gene>
    <name evidence="2" type="ORF">K503DRAFT_807022</name>
</gene>
<keyword evidence="3" id="KW-1185">Reference proteome</keyword>
<accession>A0A1B7MDC0</accession>
<evidence type="ECO:0000256" key="1">
    <source>
        <dbReference type="SAM" id="MobiDB-lite"/>
    </source>
</evidence>
<evidence type="ECO:0000313" key="3">
    <source>
        <dbReference type="Proteomes" id="UP000092154"/>
    </source>
</evidence>
<dbReference type="AlphaFoldDB" id="A0A1B7MDC0"/>
<dbReference type="OrthoDB" id="2017405at2759"/>
<reference evidence="2 3" key="1">
    <citation type="submission" date="2016-06" db="EMBL/GenBank/DDBJ databases">
        <title>Comparative genomics of the ectomycorrhizal sister species Rhizopogon vinicolor and Rhizopogon vesiculosus (Basidiomycota: Boletales) reveals a divergence of the mating type B locus.</title>
        <authorList>
            <consortium name="DOE Joint Genome Institute"/>
            <person name="Mujic A.B."/>
            <person name="Kuo A."/>
            <person name="Tritt A."/>
            <person name="Lipzen A."/>
            <person name="Chen C."/>
            <person name="Johnson J."/>
            <person name="Sharma A."/>
            <person name="Barry K."/>
            <person name="Grigoriev I.V."/>
            <person name="Spatafora J.W."/>
        </authorList>
    </citation>
    <scope>NUCLEOTIDE SEQUENCE [LARGE SCALE GENOMIC DNA]</scope>
    <source>
        <strain evidence="2 3">AM-OR11-026</strain>
    </source>
</reference>
<name>A0A1B7MDC0_9AGAM</name>
<dbReference type="EMBL" id="KV450219">
    <property type="protein sequence ID" value="OAX30597.1"/>
    <property type="molecule type" value="Genomic_DNA"/>
</dbReference>
<proteinExistence type="predicted"/>